<sequence length="258" mass="28178">PSADTELLASLVISSLSEVESLAVGDAFLELSLGMEIGNARASKIDRTSAFQYNGLSQSIVIIEDTSGGCGGKTWEAADVSCNYLIWKHEQDNHSAFKNKRILELGSGTGLVGLVLGAICNPSGAKEIVITDQLPMLALMENNITANGLNGIVSAKILDWGTSLPTWMNEKPDIIIASDCVYLEVAFQPLIDTLFMLSNEKTEIYLCYKRRRKADKRFFVLARKKFTFTEACIGRSAPTGLRTTRHTPVLNEAHCDTN</sequence>
<accession>A0A8H7UHN6</accession>
<dbReference type="PANTHER" id="PTHR14614">
    <property type="entry name" value="HEPATOCELLULAR CARCINOMA-ASSOCIATED ANTIGEN"/>
    <property type="match status" value="1"/>
</dbReference>
<dbReference type="InterPro" id="IPR019410">
    <property type="entry name" value="Methyltransf_16"/>
</dbReference>
<keyword evidence="2" id="KW-1185">Reference proteome</keyword>
<dbReference type="PANTHER" id="PTHR14614:SF132">
    <property type="entry name" value="PROTEIN-LYSINE METHYLTRANSFERASE C42C1.13"/>
    <property type="match status" value="1"/>
</dbReference>
<evidence type="ECO:0008006" key="3">
    <source>
        <dbReference type="Google" id="ProtNLM"/>
    </source>
</evidence>
<evidence type="ECO:0000313" key="2">
    <source>
        <dbReference type="Proteomes" id="UP000654370"/>
    </source>
</evidence>
<dbReference type="InterPro" id="IPR029063">
    <property type="entry name" value="SAM-dependent_MTases_sf"/>
</dbReference>
<organism evidence="1 2">
    <name type="scientific">Mortierella isabellina</name>
    <name type="common">Filamentous fungus</name>
    <name type="synonym">Umbelopsis isabellina</name>
    <dbReference type="NCBI Taxonomy" id="91625"/>
    <lineage>
        <taxon>Eukaryota</taxon>
        <taxon>Fungi</taxon>
        <taxon>Fungi incertae sedis</taxon>
        <taxon>Mucoromycota</taxon>
        <taxon>Mucoromycotina</taxon>
        <taxon>Umbelopsidomycetes</taxon>
        <taxon>Umbelopsidales</taxon>
        <taxon>Umbelopsidaceae</taxon>
        <taxon>Umbelopsis</taxon>
    </lineage>
</organism>
<dbReference type="Pfam" id="PF10294">
    <property type="entry name" value="Methyltransf_16"/>
    <property type="match status" value="1"/>
</dbReference>
<dbReference type="OrthoDB" id="407325at2759"/>
<proteinExistence type="predicted"/>
<gene>
    <name evidence="1" type="ORF">INT43_006446</name>
</gene>
<dbReference type="Proteomes" id="UP000654370">
    <property type="component" value="Unassembled WGS sequence"/>
</dbReference>
<name>A0A8H7UHN6_MORIS</name>
<dbReference type="EMBL" id="JAEPQZ010000003">
    <property type="protein sequence ID" value="KAG2183440.1"/>
    <property type="molecule type" value="Genomic_DNA"/>
</dbReference>
<dbReference type="SUPFAM" id="SSF53335">
    <property type="entry name" value="S-adenosyl-L-methionine-dependent methyltransferases"/>
    <property type="match status" value="1"/>
</dbReference>
<feature type="non-terminal residue" evidence="1">
    <location>
        <position position="1"/>
    </location>
</feature>
<comment type="caution">
    <text evidence="1">The sequence shown here is derived from an EMBL/GenBank/DDBJ whole genome shotgun (WGS) entry which is preliminary data.</text>
</comment>
<dbReference type="AlphaFoldDB" id="A0A8H7UHN6"/>
<dbReference type="CDD" id="cd02440">
    <property type="entry name" value="AdoMet_MTases"/>
    <property type="match status" value="1"/>
</dbReference>
<evidence type="ECO:0000313" key="1">
    <source>
        <dbReference type="EMBL" id="KAG2183440.1"/>
    </source>
</evidence>
<dbReference type="Gene3D" id="3.40.50.150">
    <property type="entry name" value="Vaccinia Virus protein VP39"/>
    <property type="match status" value="1"/>
</dbReference>
<protein>
    <recommendedName>
        <fullName evidence="3">Protein-lysine N-methyltransferase EFM6</fullName>
    </recommendedName>
</protein>
<reference evidence="1" key="1">
    <citation type="submission" date="2020-12" db="EMBL/GenBank/DDBJ databases">
        <title>Metabolic potential, ecology and presence of endohyphal bacteria is reflected in genomic diversity of Mucoromycotina.</title>
        <authorList>
            <person name="Muszewska A."/>
            <person name="Okrasinska A."/>
            <person name="Steczkiewicz K."/>
            <person name="Drgas O."/>
            <person name="Orlowska M."/>
            <person name="Perlinska-Lenart U."/>
            <person name="Aleksandrzak-Piekarczyk T."/>
            <person name="Szatraj K."/>
            <person name="Zielenkiewicz U."/>
            <person name="Pilsyk S."/>
            <person name="Malc E."/>
            <person name="Mieczkowski P."/>
            <person name="Kruszewska J.S."/>
            <person name="Biernat P."/>
            <person name="Pawlowska J."/>
        </authorList>
    </citation>
    <scope>NUCLEOTIDE SEQUENCE</scope>
    <source>
        <strain evidence="1">WA0000067209</strain>
    </source>
</reference>